<dbReference type="Pfam" id="PF08448">
    <property type="entry name" value="PAS_4"/>
    <property type="match status" value="1"/>
</dbReference>
<dbReference type="PROSITE" id="PS50112">
    <property type="entry name" value="PAS"/>
    <property type="match status" value="1"/>
</dbReference>
<organism evidence="2 3">
    <name type="scientific">Streptomyces daliensis</name>
    <dbReference type="NCBI Taxonomy" id="299421"/>
    <lineage>
        <taxon>Bacteria</taxon>
        <taxon>Bacillati</taxon>
        <taxon>Actinomycetota</taxon>
        <taxon>Actinomycetes</taxon>
        <taxon>Kitasatosporales</taxon>
        <taxon>Streptomycetaceae</taxon>
        <taxon>Streptomyces</taxon>
    </lineage>
</organism>
<dbReference type="InterPro" id="IPR035965">
    <property type="entry name" value="PAS-like_dom_sf"/>
</dbReference>
<dbReference type="NCBIfam" id="TIGR00229">
    <property type="entry name" value="sensory_box"/>
    <property type="match status" value="1"/>
</dbReference>
<name>A0A8T4J7J2_9ACTN</name>
<feature type="non-terminal residue" evidence="2">
    <location>
        <position position="1"/>
    </location>
</feature>
<dbReference type="InterPro" id="IPR013656">
    <property type="entry name" value="PAS_4"/>
</dbReference>
<evidence type="ECO:0000313" key="3">
    <source>
        <dbReference type="Proteomes" id="UP000675554"/>
    </source>
</evidence>
<dbReference type="SUPFAM" id="SSF55785">
    <property type="entry name" value="PYP-like sensor domain (PAS domain)"/>
    <property type="match status" value="1"/>
</dbReference>
<evidence type="ECO:0000313" key="2">
    <source>
        <dbReference type="EMBL" id="MBR7679360.1"/>
    </source>
</evidence>
<comment type="caution">
    <text evidence="2">The sequence shown here is derived from an EMBL/GenBank/DDBJ whole genome shotgun (WGS) entry which is preliminary data.</text>
</comment>
<dbReference type="AlphaFoldDB" id="A0A8T4J7J2"/>
<proteinExistence type="predicted"/>
<reference evidence="2" key="1">
    <citation type="submission" date="2021-04" db="EMBL/GenBank/DDBJ databases">
        <title>Sequencing of actinobacteria type strains.</title>
        <authorList>
            <person name="Nguyen G.-S."/>
            <person name="Wentzel A."/>
        </authorList>
    </citation>
    <scope>NUCLEOTIDE SEQUENCE</scope>
    <source>
        <strain evidence="2">DSM 42095</strain>
    </source>
</reference>
<dbReference type="CDD" id="cd00130">
    <property type="entry name" value="PAS"/>
    <property type="match status" value="1"/>
</dbReference>
<evidence type="ECO:0000259" key="1">
    <source>
        <dbReference type="PROSITE" id="PS50112"/>
    </source>
</evidence>
<feature type="domain" description="PAS" evidence="1">
    <location>
        <begin position="1"/>
        <end position="52"/>
    </location>
</feature>
<dbReference type="EMBL" id="JAGSMN010002591">
    <property type="protein sequence ID" value="MBR7679360.1"/>
    <property type="molecule type" value="Genomic_DNA"/>
</dbReference>
<keyword evidence="3" id="KW-1185">Reference proteome</keyword>
<protein>
    <submittedName>
        <fullName evidence="2">PAS domain S-box protein</fullName>
    </submittedName>
</protein>
<dbReference type="Proteomes" id="UP000675554">
    <property type="component" value="Unassembled WGS sequence"/>
</dbReference>
<feature type="non-terminal residue" evidence="2">
    <location>
        <position position="101"/>
    </location>
</feature>
<sequence>DHDGRVLSANRAMGSLLGTRPQALTSTPVADLTGLRLDERVRAAYHDVLQGRGERMSCTSRLKHADGHTLWAEITVTTTARRGESLLSVTDITERRDLQER</sequence>
<gene>
    <name evidence="2" type="ORF">KDA82_41825</name>
</gene>
<accession>A0A8T4J7J2</accession>
<dbReference type="InterPro" id="IPR000014">
    <property type="entry name" value="PAS"/>
</dbReference>
<dbReference type="Gene3D" id="3.30.450.20">
    <property type="entry name" value="PAS domain"/>
    <property type="match status" value="1"/>
</dbReference>